<protein>
    <submittedName>
        <fullName evidence="1">Uncharacterized protein</fullName>
    </submittedName>
</protein>
<evidence type="ECO:0000313" key="1">
    <source>
        <dbReference type="EMBL" id="STZ68402.1"/>
    </source>
</evidence>
<dbReference type="GeneID" id="93352906"/>
<reference evidence="1 2" key="1">
    <citation type="submission" date="2018-06" db="EMBL/GenBank/DDBJ databases">
        <authorList>
            <consortium name="Pathogen Informatics"/>
            <person name="Doyle S."/>
        </authorList>
    </citation>
    <scope>NUCLEOTIDE SEQUENCE [LARGE SCALE GENOMIC DNA]</scope>
    <source>
        <strain evidence="1 2">NCTC10660</strain>
    </source>
</reference>
<proteinExistence type="predicted"/>
<gene>
    <name evidence="1" type="ORF">NCTC10660_01920</name>
</gene>
<organism evidence="1 2">
    <name type="scientific">Neisseria elongata</name>
    <dbReference type="NCBI Taxonomy" id="495"/>
    <lineage>
        <taxon>Bacteria</taxon>
        <taxon>Pseudomonadati</taxon>
        <taxon>Pseudomonadota</taxon>
        <taxon>Betaproteobacteria</taxon>
        <taxon>Neisseriales</taxon>
        <taxon>Neisseriaceae</taxon>
        <taxon>Neisseria</taxon>
    </lineage>
</organism>
<sequence>MKKLFNLLAAEWRAAFDPKSIVLNDCNDVKVHAKSLQHLSEEERETLLEFVTQAEIARQTGRDTTAGYGITVGEALAHQHMMQDIESIVSSSI</sequence>
<dbReference type="RefSeq" id="WP_074894826.1">
    <property type="nucleotide sequence ID" value="NZ_CAUSZR010000055.1"/>
</dbReference>
<dbReference type="AlphaFoldDB" id="A0A378U239"/>
<dbReference type="Proteomes" id="UP000254927">
    <property type="component" value="Unassembled WGS sequence"/>
</dbReference>
<dbReference type="EMBL" id="UGQW01000002">
    <property type="protein sequence ID" value="STZ68402.1"/>
    <property type="molecule type" value="Genomic_DNA"/>
</dbReference>
<evidence type="ECO:0000313" key="2">
    <source>
        <dbReference type="Proteomes" id="UP000254927"/>
    </source>
</evidence>
<name>A0A378U239_NEIEL</name>
<accession>A0A378U239</accession>